<keyword evidence="1" id="KW-0472">Membrane</keyword>
<keyword evidence="1" id="KW-0812">Transmembrane</keyword>
<evidence type="ECO:0000256" key="1">
    <source>
        <dbReference type="SAM" id="Phobius"/>
    </source>
</evidence>
<dbReference type="AlphaFoldDB" id="A0A7W7T4L0"/>
<keyword evidence="4" id="KW-1185">Reference proteome</keyword>
<feature type="signal peptide" evidence="2">
    <location>
        <begin position="1"/>
        <end position="19"/>
    </location>
</feature>
<dbReference type="EMBL" id="JACHJS010000001">
    <property type="protein sequence ID" value="MBB4966460.1"/>
    <property type="molecule type" value="Genomic_DNA"/>
</dbReference>
<evidence type="ECO:0000313" key="3">
    <source>
        <dbReference type="EMBL" id="MBB4966460.1"/>
    </source>
</evidence>
<gene>
    <name evidence="3" type="ORF">F4559_003819</name>
</gene>
<evidence type="ECO:0000256" key="2">
    <source>
        <dbReference type="SAM" id="SignalP"/>
    </source>
</evidence>
<feature type="transmembrane region" description="Helical" evidence="1">
    <location>
        <begin position="108"/>
        <end position="134"/>
    </location>
</feature>
<accession>A0A7W7T4L0</accession>
<evidence type="ECO:0000313" key="4">
    <source>
        <dbReference type="Proteomes" id="UP000542674"/>
    </source>
</evidence>
<sequence length="183" mass="18799">MRRLLLAVAALAGSLVAMRAATSTFYDAYGVGILNIGGGRDLTSSGAAGYSADTAYTWLAAYGPSGRDDHLLILLLDLPLIASMTAVLVLGTRLALKGLRTTRTLRGVLSAFPLAGVALNLVEDLAITGLVSAYPQRLDFVAGIAGAANAVKSVSYGLAVATLVAALGARLLWRIRCAGRVPA</sequence>
<keyword evidence="1" id="KW-1133">Transmembrane helix</keyword>
<comment type="caution">
    <text evidence="3">The sequence shown here is derived from an EMBL/GenBank/DDBJ whole genome shotgun (WGS) entry which is preliminary data.</text>
</comment>
<reference evidence="3 4" key="1">
    <citation type="submission" date="2020-08" db="EMBL/GenBank/DDBJ databases">
        <title>Sequencing the genomes of 1000 actinobacteria strains.</title>
        <authorList>
            <person name="Klenk H.-P."/>
        </authorList>
    </citation>
    <scope>NUCLEOTIDE SEQUENCE [LARGE SCALE GENOMIC DNA]</scope>
    <source>
        <strain evidence="3 4">DSM 45084</strain>
    </source>
</reference>
<name>A0A7W7T4L0_9PSEU</name>
<proteinExistence type="predicted"/>
<feature type="transmembrane region" description="Helical" evidence="1">
    <location>
        <begin position="71"/>
        <end position="96"/>
    </location>
</feature>
<protein>
    <submittedName>
        <fullName evidence="3">Uncharacterized protein</fullName>
    </submittedName>
</protein>
<organism evidence="3 4">
    <name type="scientific">Saccharothrix violaceirubra</name>
    <dbReference type="NCBI Taxonomy" id="413306"/>
    <lineage>
        <taxon>Bacteria</taxon>
        <taxon>Bacillati</taxon>
        <taxon>Actinomycetota</taxon>
        <taxon>Actinomycetes</taxon>
        <taxon>Pseudonocardiales</taxon>
        <taxon>Pseudonocardiaceae</taxon>
        <taxon>Saccharothrix</taxon>
    </lineage>
</organism>
<keyword evidence="2" id="KW-0732">Signal</keyword>
<feature type="chain" id="PRO_5039276719" evidence="2">
    <location>
        <begin position="20"/>
        <end position="183"/>
    </location>
</feature>
<dbReference type="RefSeq" id="WP_184670452.1">
    <property type="nucleotide sequence ID" value="NZ_BAABAI010000024.1"/>
</dbReference>
<dbReference type="Proteomes" id="UP000542674">
    <property type="component" value="Unassembled WGS sequence"/>
</dbReference>
<feature type="transmembrane region" description="Helical" evidence="1">
    <location>
        <begin position="154"/>
        <end position="173"/>
    </location>
</feature>